<keyword evidence="4" id="KW-1185">Reference proteome</keyword>
<keyword evidence="1" id="KW-0812">Transmembrane</keyword>
<organism evidence="3 4">
    <name type="scientific">Flavobacterium muglaense</name>
    <dbReference type="NCBI Taxonomy" id="2764716"/>
    <lineage>
        <taxon>Bacteria</taxon>
        <taxon>Pseudomonadati</taxon>
        <taxon>Bacteroidota</taxon>
        <taxon>Flavobacteriia</taxon>
        <taxon>Flavobacteriales</taxon>
        <taxon>Flavobacteriaceae</taxon>
        <taxon>Flavobacterium</taxon>
    </lineage>
</organism>
<dbReference type="InterPro" id="IPR046216">
    <property type="entry name" value="DUF6249"/>
</dbReference>
<reference evidence="3 4" key="1">
    <citation type="submission" date="2020-08" db="EMBL/GenBank/DDBJ databases">
        <title>Description of novel Flavobacterium F-392 isolate.</title>
        <authorList>
            <person name="Saticioglu I.B."/>
            <person name="Duman M."/>
            <person name="Altun S."/>
        </authorList>
    </citation>
    <scope>NUCLEOTIDE SEQUENCE [LARGE SCALE GENOMIC DNA]</scope>
    <source>
        <strain evidence="3 4">F-392</strain>
    </source>
</reference>
<dbReference type="AlphaFoldDB" id="A0A923MZC1"/>
<evidence type="ECO:0000256" key="1">
    <source>
        <dbReference type="SAM" id="Phobius"/>
    </source>
</evidence>
<dbReference type="Proteomes" id="UP000641454">
    <property type="component" value="Unassembled WGS sequence"/>
</dbReference>
<feature type="transmembrane region" description="Helical" evidence="1">
    <location>
        <begin position="54"/>
        <end position="83"/>
    </location>
</feature>
<proteinExistence type="predicted"/>
<sequence>MGPEVFIIFIIFGAIFGVFYLFFSTRNRERLALIEKGVDASVFMSKRPKHTSSLWKAFLLNLAVVLMGVGAGILIALMIQNIFGITDNALFPGIIFLTAGTGLLVGFKITKDLDDK</sequence>
<evidence type="ECO:0000259" key="2">
    <source>
        <dbReference type="Pfam" id="PF19762"/>
    </source>
</evidence>
<keyword evidence="1" id="KW-1133">Transmembrane helix</keyword>
<name>A0A923MZC1_9FLAO</name>
<evidence type="ECO:0000313" key="4">
    <source>
        <dbReference type="Proteomes" id="UP000641454"/>
    </source>
</evidence>
<comment type="caution">
    <text evidence="3">The sequence shown here is derived from an EMBL/GenBank/DDBJ whole genome shotgun (WGS) entry which is preliminary data.</text>
</comment>
<accession>A0A923MZC1</accession>
<protein>
    <recommendedName>
        <fullName evidence="2">DUF6249 domain-containing protein</fullName>
    </recommendedName>
</protein>
<feature type="domain" description="DUF6249" evidence="2">
    <location>
        <begin position="5"/>
        <end position="111"/>
    </location>
</feature>
<feature type="transmembrane region" description="Helical" evidence="1">
    <location>
        <begin position="89"/>
        <end position="107"/>
    </location>
</feature>
<keyword evidence="1" id="KW-0472">Membrane</keyword>
<evidence type="ECO:0000313" key="3">
    <source>
        <dbReference type="EMBL" id="MBC5842888.1"/>
    </source>
</evidence>
<gene>
    <name evidence="3" type="ORF">H8R25_00315</name>
</gene>
<dbReference type="RefSeq" id="WP_187016588.1">
    <property type="nucleotide sequence ID" value="NZ_JACRUK010000001.1"/>
</dbReference>
<feature type="transmembrane region" description="Helical" evidence="1">
    <location>
        <begin position="6"/>
        <end position="23"/>
    </location>
</feature>
<dbReference type="EMBL" id="JACRUL010000001">
    <property type="protein sequence ID" value="MBC5842888.1"/>
    <property type="molecule type" value="Genomic_DNA"/>
</dbReference>
<dbReference type="Pfam" id="PF19762">
    <property type="entry name" value="DUF6249"/>
    <property type="match status" value="1"/>
</dbReference>